<dbReference type="PIRSF" id="PIRSF033303">
    <property type="entry name" value="UCP033303"/>
    <property type="match status" value="1"/>
</dbReference>
<organism evidence="2 3">
    <name type="scientific">Roseibium salinum</name>
    <dbReference type="NCBI Taxonomy" id="1604349"/>
    <lineage>
        <taxon>Bacteria</taxon>
        <taxon>Pseudomonadati</taxon>
        <taxon>Pseudomonadota</taxon>
        <taxon>Alphaproteobacteria</taxon>
        <taxon>Hyphomicrobiales</taxon>
        <taxon>Stappiaceae</taxon>
        <taxon>Roseibium</taxon>
    </lineage>
</organism>
<accession>A0ABT3R6I0</accession>
<evidence type="ECO:0000313" key="3">
    <source>
        <dbReference type="Proteomes" id="UP001300261"/>
    </source>
</evidence>
<comment type="caution">
    <text evidence="2">The sequence shown here is derived from an EMBL/GenBank/DDBJ whole genome shotgun (WGS) entry which is preliminary data.</text>
</comment>
<feature type="region of interest" description="Disordered" evidence="1">
    <location>
        <begin position="201"/>
        <end position="230"/>
    </location>
</feature>
<dbReference type="RefSeq" id="WP_265964983.1">
    <property type="nucleotide sequence ID" value="NZ_JAPEVI010000003.1"/>
</dbReference>
<dbReference type="Proteomes" id="UP001300261">
    <property type="component" value="Unassembled WGS sequence"/>
</dbReference>
<protein>
    <submittedName>
        <fullName evidence="2">DUF1326 domain-containing protein</fullName>
    </submittedName>
</protein>
<dbReference type="Pfam" id="PF07040">
    <property type="entry name" value="DUF1326"/>
    <property type="match status" value="1"/>
</dbReference>
<proteinExistence type="predicted"/>
<sequence>MKDWSIQARELANCNCNFGCPCQFGVLPTTGNCEAVVVYDIEKGHYGDTRLDGLRAAGIYKWPGAIHEGNGECQLIIDERADADQREALEAIMSGKDTEEMATMWFVYSAMAPNKHPTLTAPIELDWDQDERSGHAKVGNAFSVKVGPIPNIVTGAPHRVSIQLPHGFEFRHAEMASGSARTGDSAISLEFNSSHAHLANLHLTGQGSPPPERGRLKGRRRRARTVRSGRHRRACSLIGLAADCGVRRRTAPSP</sequence>
<evidence type="ECO:0000313" key="2">
    <source>
        <dbReference type="EMBL" id="MCX2724739.1"/>
    </source>
</evidence>
<dbReference type="InterPro" id="IPR009758">
    <property type="entry name" value="DUF1326"/>
</dbReference>
<dbReference type="EMBL" id="JAPEVI010000003">
    <property type="protein sequence ID" value="MCX2724739.1"/>
    <property type="molecule type" value="Genomic_DNA"/>
</dbReference>
<feature type="compositionally biased region" description="Basic residues" evidence="1">
    <location>
        <begin position="216"/>
        <end position="230"/>
    </location>
</feature>
<name>A0ABT3R6I0_9HYPH</name>
<gene>
    <name evidence="2" type="ORF">ON753_20595</name>
</gene>
<evidence type="ECO:0000256" key="1">
    <source>
        <dbReference type="SAM" id="MobiDB-lite"/>
    </source>
</evidence>
<reference evidence="2 3" key="1">
    <citation type="journal article" date="2016" name="Int. J. Syst. Evol. Microbiol.">
        <title>Labrenzia salina sp. nov., isolated from the rhizosphere of the halophyte Arthrocnemum macrostachyum.</title>
        <authorList>
            <person name="Camacho M."/>
            <person name="Redondo-Gomez S."/>
            <person name="Rodriguez-Llorente I."/>
            <person name="Rohde M."/>
            <person name="Sproer C."/>
            <person name="Schumann P."/>
            <person name="Klenk H.P."/>
            <person name="Montero-Calasanz M.D.C."/>
        </authorList>
    </citation>
    <scope>NUCLEOTIDE SEQUENCE [LARGE SCALE GENOMIC DNA]</scope>
    <source>
        <strain evidence="2 3">DSM 29163</strain>
    </source>
</reference>
<keyword evidence="3" id="KW-1185">Reference proteome</keyword>
<dbReference type="InterPro" id="IPR014581">
    <property type="entry name" value="UCP033303"/>
</dbReference>